<evidence type="ECO:0000313" key="6">
    <source>
        <dbReference type="Proteomes" id="UP000315891"/>
    </source>
</evidence>
<keyword evidence="6" id="KW-1185">Reference proteome</keyword>
<evidence type="ECO:0000256" key="1">
    <source>
        <dbReference type="ARBA" id="ARBA00022723"/>
    </source>
</evidence>
<feature type="region of interest" description="Disordered" evidence="3">
    <location>
        <begin position="1171"/>
        <end position="1200"/>
    </location>
</feature>
<organism evidence="5 6">
    <name type="scientific">Pseudoluteimonas lycopersici</name>
    <dbReference type="NCBI Taxonomy" id="1324796"/>
    <lineage>
        <taxon>Bacteria</taxon>
        <taxon>Pseudomonadati</taxon>
        <taxon>Pseudomonadota</taxon>
        <taxon>Gammaproteobacteria</taxon>
        <taxon>Lysobacterales</taxon>
        <taxon>Lysobacteraceae</taxon>
        <taxon>Pseudoluteimonas</taxon>
    </lineage>
</organism>
<dbReference type="AlphaFoldDB" id="A0A516V4E1"/>
<keyword evidence="1" id="KW-0479">Metal-binding</keyword>
<reference evidence="5 6" key="1">
    <citation type="submission" date="2019-07" db="EMBL/GenBank/DDBJ databases">
        <title>Lysobacter weifangensis sp. nov., isolated from bensulfuron-methyl contaminated farmland soil.</title>
        <authorList>
            <person name="Zhao H."/>
        </authorList>
    </citation>
    <scope>NUCLEOTIDE SEQUENCE [LARGE SCALE GENOMIC DNA]</scope>
    <source>
        <strain evidence="5 6">CC-Bw-6</strain>
    </source>
</reference>
<protein>
    <recommendedName>
        <fullName evidence="4">PilY1 beta-propeller domain-containing protein</fullName>
    </recommendedName>
</protein>
<proteinExistence type="predicted"/>
<dbReference type="Pfam" id="PF05567">
    <property type="entry name" value="T4P_PilY1"/>
    <property type="match status" value="1"/>
</dbReference>
<accession>A0A516V4E1</accession>
<sequence length="1208" mass="127782">MERTMKTKKTLPFRKPTLRYRMGVMGITALVALAGLPVHAATTSFPNYPLLTGGNAIPPNILLILDDSGSMEDTLMRADGKNEDTTDLDDSVSHRSYVNNTLYYDPHTTYLPWRTSSVDLNARLAAADFKNAASSYTSPTSSKVDLRDSEESYFYVPKSGVSNPGTTTSNYDKYRIATSSSSNSYNGGVVQVKLATANTTTLIDTTTIASINKSSWSSCISVTNAGYDSITIATSGGSGDGDLSVYANSSCSGGTYDTSTGSSNTESVTYTGSATGISFRIYAYSKVTNITYKVTAKNSWVDQTPTSSATAPTNRSQQDELQNFANWYQYHRSRNKMAKAGASEAFGRLGKNYRVGYDTIWNRNTSGNTINTSGSAPAYPIPYATNGGLFEGTNRDNFYSRLQGTIANNGTPLKGALQRAARYFGKDDPWYVDSTKATLTCRQNYAILTTDGYWNDDSGYTKVGNADKSTNTDVDGNAPQYPDSYTDTLADVAYKYWSTDLKTGTSWPNNVLSSSADPADWQHMVTFGVSIGLQGNLDQNSPPPSPWNQDPTTGGEGPKRIDDLWHAALNSRGKFVVANNSDKFATALINALSTIDSRSASGSNIASSSTKTDTSTITFVAGFTSGSWIGDMIASPFNSGLTGVSTTPDWILSQTFGTGQANANFKNRTVLTMKGGTAALFNSGMSGASDFAARTGQADEATATDNIAYLRGDQSKEIGQTNGTLRKRAYPIGDIVDSSPAYEEDTKTVYIGANDGMLHAIDADSSHTTTRGQVLFSYVPKGIDYTAMASLSATAYDHRYFVDGQIDVISRADQGNDKNILVGALGRGGRGVFALDVTAPGSMDTGDVLWDNTTQDSTTEKDMGYVLGRVLIRKGNGGKTYAFVPNGIDSPNGSATLFVYELNANGGIAATSKIVVDSGSGNGLMSLGMADLNGDNKVDTVYGGDLKGNVWRWDFTGNTPPATAVKLFQAKDDANNPQPITGGIGVGRDSSGNIFVGFGTGRFISSSDMPGVATQTTQTLYGIKDVASTITSRDDLQERTIPYSGTTESGAEARGFENYSALPPDKQGWYIDLPVPERTISAPTIYGTAMYLSTVIPPNGSDCKSTVGSGFLNAIDLYTGTSPESGAYFGDDASLADGGGNAGGALGSIGVNGGMPTEVNVTSVLATVGTGAFSSEDGGEGNTDSHELGGQPGGTPARVNWREVVPAQ</sequence>
<evidence type="ECO:0000256" key="3">
    <source>
        <dbReference type="SAM" id="MobiDB-lite"/>
    </source>
</evidence>
<dbReference type="EMBL" id="CP041742">
    <property type="protein sequence ID" value="QDQ73402.1"/>
    <property type="molecule type" value="Genomic_DNA"/>
</dbReference>
<evidence type="ECO:0000259" key="4">
    <source>
        <dbReference type="Pfam" id="PF05567"/>
    </source>
</evidence>
<evidence type="ECO:0000313" key="5">
    <source>
        <dbReference type="EMBL" id="QDQ73402.1"/>
    </source>
</evidence>
<dbReference type="GO" id="GO:0046872">
    <property type="term" value="F:metal ion binding"/>
    <property type="evidence" value="ECO:0007669"/>
    <property type="project" value="UniProtKB-KW"/>
</dbReference>
<gene>
    <name evidence="5" type="ORF">FNZ56_05730</name>
</gene>
<dbReference type="OrthoDB" id="7156875at2"/>
<keyword evidence="2" id="KW-0106">Calcium</keyword>
<feature type="domain" description="PilY1 beta-propeller" evidence="4">
    <location>
        <begin position="733"/>
        <end position="1028"/>
    </location>
</feature>
<dbReference type="Proteomes" id="UP000315891">
    <property type="component" value="Chromosome"/>
</dbReference>
<evidence type="ECO:0000256" key="2">
    <source>
        <dbReference type="ARBA" id="ARBA00022837"/>
    </source>
</evidence>
<feature type="region of interest" description="Disordered" evidence="3">
    <location>
        <begin position="533"/>
        <end position="560"/>
    </location>
</feature>
<dbReference type="InterPro" id="IPR008707">
    <property type="entry name" value="B-propeller_PilY1"/>
</dbReference>
<name>A0A516V4E1_9GAMM</name>